<comment type="cofactor">
    <cofactor evidence="1">
        <name>Mg(2+)</name>
        <dbReference type="ChEBI" id="CHEBI:18420"/>
    </cofactor>
</comment>
<evidence type="ECO:0000256" key="8">
    <source>
        <dbReference type="ARBA" id="ARBA00022801"/>
    </source>
</evidence>
<evidence type="ECO:0000256" key="4">
    <source>
        <dbReference type="ARBA" id="ARBA00022553"/>
    </source>
</evidence>
<feature type="compositionally biased region" description="Acidic residues" evidence="12">
    <location>
        <begin position="811"/>
        <end position="828"/>
    </location>
</feature>
<dbReference type="GO" id="GO:0016787">
    <property type="term" value="F:hydrolase activity"/>
    <property type="evidence" value="ECO:0007669"/>
    <property type="project" value="UniProtKB-KW"/>
</dbReference>
<dbReference type="SMART" id="SM00484">
    <property type="entry name" value="XPGI"/>
    <property type="match status" value="1"/>
</dbReference>
<dbReference type="PANTHER" id="PTHR16171">
    <property type="entry name" value="DNA REPAIR PROTEIN COMPLEMENTING XP-G CELLS-RELATED"/>
    <property type="match status" value="1"/>
</dbReference>
<evidence type="ECO:0000256" key="3">
    <source>
        <dbReference type="ARBA" id="ARBA00005283"/>
    </source>
</evidence>
<feature type="compositionally biased region" description="Polar residues" evidence="12">
    <location>
        <begin position="736"/>
        <end position="746"/>
    </location>
</feature>
<keyword evidence="4" id="KW-0597">Phosphoprotein</keyword>
<gene>
    <name evidence="15" type="ORF">QTG54_007784</name>
</gene>
<name>A0AAD8Y7N9_9STRA</name>
<feature type="compositionally biased region" description="Polar residues" evidence="12">
    <location>
        <begin position="177"/>
        <end position="188"/>
    </location>
</feature>
<feature type="domain" description="XPG-I" evidence="13">
    <location>
        <begin position="896"/>
        <end position="965"/>
    </location>
</feature>
<evidence type="ECO:0000256" key="12">
    <source>
        <dbReference type="SAM" id="MobiDB-lite"/>
    </source>
</evidence>
<dbReference type="Pfam" id="PF00752">
    <property type="entry name" value="XPG_N"/>
    <property type="match status" value="1"/>
</dbReference>
<feature type="region of interest" description="Disordered" evidence="12">
    <location>
        <begin position="729"/>
        <end position="761"/>
    </location>
</feature>
<dbReference type="CDD" id="cd09868">
    <property type="entry name" value="PIN_XPG_RAD2"/>
    <property type="match status" value="2"/>
</dbReference>
<dbReference type="GO" id="GO:0006289">
    <property type="term" value="P:nucleotide-excision repair"/>
    <property type="evidence" value="ECO:0007669"/>
    <property type="project" value="InterPro"/>
</dbReference>
<sequence>MGVKNLWRLLLPTGKRVSIETLSHQTLAIDASIWLTQISKACRDPETGRLLPNRPHVRIFLLRLMRLLYHRIKPVVVFDGIMPEVKRRELQRRRDRREKLWRGTGENGEDADLALKRTAKKILVKQLKDWREKKLEAAAGKSNNKRSPSKRSSAKNGSGTAGGAFAAGFSTGEDEANVNTQSTQSDEVANNDDNVVNMESKGGGNNEDAISIKSSSEDEDSKPKAKAIHDINNNKNEDDAYESENDWEMSIAIQSSINDSTKLQKQQQIQYEDFSHQPVEAIASLPNETRSQWMESQYKAQRIQSRKECIGAAANPEDYSSTQLRNFLKGSRLNKKMGEIGKLAGKLGVDNDDDDNGFVNVEDVNNGNGDGGSHRRVLKRPNNKDDDDSDDDILNCESATTNKVSMKVLFGEDDDESGDDNGMEEEGGGFLVLNSDIEMNQGKKAATAASNEIVIDDSSPEDDSSTQEANDVVAASNDDGVNSNKKEGGDAAINTFTSVAARSRLMALSSADQEWANWGEVDTQNNTSMEQYTKSTITKASDAAASSSESDSDDEPTFLPLQQHPKAHSSLVNSAARPVASSDKPISQTICLLDDDTDDDIEWEDGGQEENTSLNQSSSQLLCHQDDNEDEEDEDINWEDGGQNDEGDDEEDDIDVELADNKSRQFQSSTQALGNDDVVILNDKDSLRSNPKLLEEGESLNEASAEMEKVIDDTKSGVDAMDREKEAFDVDEAQEKSYQSDSSSNAFEIEDFNSDDPTTTALRHAQETASRLTDWAGRAVQRAIAAHIEEKGGSPPKKTTVKEKSQMVDLTADDDKEDEDGNASDVEETPVNKGTDAAENTKASSTGPHTTVDLFDTSLEGLNKVHHDIVEEEKLMERDMSTITDEMKLDILNLLQLCGIPWVESPSEAEAQCATLQELGLVDGIVTEDSDVFVFGGRKVYKNFFNEQKYVEAYFASDIKKELGLGRSQLVALAMLLGGDYTDGVKGVGIVNGMEILQSFAIEDGKEGIRDGLQRFREWLDGLDDPLAEEDESATFLSKVKLFHKKHQSARTRWIAPADFPSPAIIDGYMKPAVDSSAANFTWGKPDIEGLRQFCANSIGWEDEETDRVVQPVLKILESGSTQTRIESYFMKYDDNIKFAEVKSKRLKAVLDDVQTGEDAEGSNKRRRTD</sequence>
<evidence type="ECO:0000256" key="5">
    <source>
        <dbReference type="ARBA" id="ARBA00022722"/>
    </source>
</evidence>
<dbReference type="InterPro" id="IPR029060">
    <property type="entry name" value="PIN-like_dom_sf"/>
</dbReference>
<feature type="compositionally biased region" description="Low complexity" evidence="12">
    <location>
        <begin position="540"/>
        <end position="549"/>
    </location>
</feature>
<organism evidence="15 16">
    <name type="scientific">Skeletonema marinoi</name>
    <dbReference type="NCBI Taxonomy" id="267567"/>
    <lineage>
        <taxon>Eukaryota</taxon>
        <taxon>Sar</taxon>
        <taxon>Stramenopiles</taxon>
        <taxon>Ochrophyta</taxon>
        <taxon>Bacillariophyta</taxon>
        <taxon>Coscinodiscophyceae</taxon>
        <taxon>Thalassiosirophycidae</taxon>
        <taxon>Thalassiosirales</taxon>
        <taxon>Skeletonemataceae</taxon>
        <taxon>Skeletonema</taxon>
        <taxon>Skeletonema marinoi-dohrnii complex</taxon>
    </lineage>
</organism>
<evidence type="ECO:0000256" key="6">
    <source>
        <dbReference type="ARBA" id="ARBA00022723"/>
    </source>
</evidence>
<dbReference type="InterPro" id="IPR018247">
    <property type="entry name" value="EF_Hand_1_Ca_BS"/>
</dbReference>
<accession>A0AAD8Y7N9</accession>
<feature type="compositionally biased region" description="Acidic residues" evidence="12">
    <location>
        <begin position="385"/>
        <end position="394"/>
    </location>
</feature>
<keyword evidence="8 15" id="KW-0378">Hydrolase</keyword>
<dbReference type="CDD" id="cd09904">
    <property type="entry name" value="H3TH_XPG"/>
    <property type="match status" value="1"/>
</dbReference>
<reference evidence="15" key="1">
    <citation type="submission" date="2023-06" db="EMBL/GenBank/DDBJ databases">
        <title>Survivors Of The Sea: Transcriptome response of Skeletonema marinoi to long-term dormancy.</title>
        <authorList>
            <person name="Pinder M.I.M."/>
            <person name="Kourtchenko O."/>
            <person name="Robertson E.K."/>
            <person name="Larsson T."/>
            <person name="Maumus F."/>
            <person name="Osuna-Cruz C.M."/>
            <person name="Vancaester E."/>
            <person name="Stenow R."/>
            <person name="Vandepoele K."/>
            <person name="Ploug H."/>
            <person name="Bruchert V."/>
            <person name="Godhe A."/>
            <person name="Topel M."/>
        </authorList>
    </citation>
    <scope>NUCLEOTIDE SEQUENCE</scope>
    <source>
        <strain evidence="15">R05AC</strain>
    </source>
</reference>
<evidence type="ECO:0000256" key="11">
    <source>
        <dbReference type="ARBA" id="ARBA00023242"/>
    </source>
</evidence>
<dbReference type="SUPFAM" id="SSF88723">
    <property type="entry name" value="PIN domain-like"/>
    <property type="match status" value="1"/>
</dbReference>
<protein>
    <submittedName>
        <fullName evidence="15">XPG/RAD2 endonuclease family protein</fullName>
        <ecNumber evidence="15">3.1.-.-</ecNumber>
    </submittedName>
</protein>
<dbReference type="Gene3D" id="3.40.50.1010">
    <property type="entry name" value="5'-nuclease"/>
    <property type="match status" value="2"/>
</dbReference>
<dbReference type="GO" id="GO:0046872">
    <property type="term" value="F:metal ion binding"/>
    <property type="evidence" value="ECO:0007669"/>
    <property type="project" value="UniProtKB-KW"/>
</dbReference>
<evidence type="ECO:0000256" key="7">
    <source>
        <dbReference type="ARBA" id="ARBA00022759"/>
    </source>
</evidence>
<evidence type="ECO:0000256" key="10">
    <source>
        <dbReference type="ARBA" id="ARBA00023128"/>
    </source>
</evidence>
<keyword evidence="6" id="KW-0479">Metal-binding</keyword>
<evidence type="ECO:0000256" key="2">
    <source>
        <dbReference type="ARBA" id="ARBA00004123"/>
    </source>
</evidence>
<dbReference type="EMBL" id="JATAAI010000013">
    <property type="protein sequence ID" value="KAK1741306.1"/>
    <property type="molecule type" value="Genomic_DNA"/>
</dbReference>
<dbReference type="SMART" id="SM00485">
    <property type="entry name" value="XPGN"/>
    <property type="match status" value="1"/>
</dbReference>
<dbReference type="GO" id="GO:0003697">
    <property type="term" value="F:single-stranded DNA binding"/>
    <property type="evidence" value="ECO:0007669"/>
    <property type="project" value="InterPro"/>
</dbReference>
<evidence type="ECO:0000259" key="13">
    <source>
        <dbReference type="SMART" id="SM00484"/>
    </source>
</evidence>
<dbReference type="EC" id="3.1.-.-" evidence="15"/>
<dbReference type="InterPro" id="IPR036279">
    <property type="entry name" value="5-3_exonuclease_C_sf"/>
</dbReference>
<feature type="domain" description="XPG N-terminal" evidence="14">
    <location>
        <begin position="1"/>
        <end position="100"/>
    </location>
</feature>
<dbReference type="AlphaFoldDB" id="A0AAD8Y7N9"/>
<evidence type="ECO:0000259" key="14">
    <source>
        <dbReference type="SMART" id="SM00485"/>
    </source>
</evidence>
<feature type="region of interest" description="Disordered" evidence="12">
    <location>
        <begin position="443"/>
        <end position="491"/>
    </location>
</feature>
<dbReference type="SUPFAM" id="SSF47807">
    <property type="entry name" value="5' to 3' exonuclease, C-terminal subdomain"/>
    <property type="match status" value="1"/>
</dbReference>
<dbReference type="InterPro" id="IPR008918">
    <property type="entry name" value="HhH2"/>
</dbReference>
<dbReference type="Proteomes" id="UP001224775">
    <property type="component" value="Unassembled WGS sequence"/>
</dbReference>
<feature type="compositionally biased region" description="Low complexity" evidence="12">
    <location>
        <begin position="609"/>
        <end position="622"/>
    </location>
</feature>
<dbReference type="PANTHER" id="PTHR16171:SF7">
    <property type="entry name" value="DNA REPAIR PROTEIN RAD2"/>
    <property type="match status" value="1"/>
</dbReference>
<dbReference type="GO" id="GO:0005634">
    <property type="term" value="C:nucleus"/>
    <property type="evidence" value="ECO:0007669"/>
    <property type="project" value="UniProtKB-SubCell"/>
</dbReference>
<feature type="compositionally biased region" description="Low complexity" evidence="12">
    <location>
        <begin position="154"/>
        <end position="171"/>
    </location>
</feature>
<keyword evidence="11" id="KW-0539">Nucleus</keyword>
<dbReference type="GO" id="GO:0004520">
    <property type="term" value="F:DNA endonuclease activity"/>
    <property type="evidence" value="ECO:0007669"/>
    <property type="project" value="TreeGrafter"/>
</dbReference>
<evidence type="ECO:0000256" key="1">
    <source>
        <dbReference type="ARBA" id="ARBA00001946"/>
    </source>
</evidence>
<dbReference type="SMART" id="SM00279">
    <property type="entry name" value="HhH2"/>
    <property type="match status" value="1"/>
</dbReference>
<feature type="compositionally biased region" description="Basic residues" evidence="12">
    <location>
        <begin position="143"/>
        <end position="153"/>
    </location>
</feature>
<dbReference type="PRINTS" id="PR00066">
    <property type="entry name" value="XRODRMPGMNTG"/>
</dbReference>
<dbReference type="InterPro" id="IPR006084">
    <property type="entry name" value="XPG/Rad2"/>
</dbReference>
<dbReference type="InterPro" id="IPR006085">
    <property type="entry name" value="XPG_DNA_repair_N"/>
</dbReference>
<comment type="similarity">
    <text evidence="3">Belongs to the XPG/RAD2 endonuclease family. XPG subfamily.</text>
</comment>
<keyword evidence="9" id="KW-0460">Magnesium</keyword>
<feature type="region of interest" description="Disordered" evidence="12">
    <location>
        <begin position="361"/>
        <end position="397"/>
    </location>
</feature>
<evidence type="ECO:0000256" key="9">
    <source>
        <dbReference type="ARBA" id="ARBA00022842"/>
    </source>
</evidence>
<evidence type="ECO:0000313" key="16">
    <source>
        <dbReference type="Proteomes" id="UP001224775"/>
    </source>
</evidence>
<comment type="caution">
    <text evidence="15">The sequence shown here is derived from an EMBL/GenBank/DDBJ whole genome shotgun (WGS) entry which is preliminary data.</text>
</comment>
<comment type="subcellular location">
    <subcellularLocation>
        <location evidence="2">Nucleus</location>
    </subcellularLocation>
</comment>
<feature type="compositionally biased region" description="Acidic residues" evidence="12">
    <location>
        <begin position="593"/>
        <end position="608"/>
    </location>
</feature>
<dbReference type="Pfam" id="PF00867">
    <property type="entry name" value="XPG_I"/>
    <property type="match status" value="1"/>
</dbReference>
<dbReference type="InterPro" id="IPR006086">
    <property type="entry name" value="XPG-I_dom"/>
</dbReference>
<dbReference type="PROSITE" id="PS00018">
    <property type="entry name" value="EF_HAND_1"/>
    <property type="match status" value="1"/>
</dbReference>
<keyword evidence="10" id="KW-0496">Mitochondrion</keyword>
<keyword evidence="7 15" id="KW-0255">Endonuclease</keyword>
<keyword evidence="16" id="KW-1185">Reference proteome</keyword>
<keyword evidence="5" id="KW-0540">Nuclease</keyword>
<feature type="region of interest" description="Disordered" evidence="12">
    <location>
        <begin position="136"/>
        <end position="238"/>
    </location>
</feature>
<evidence type="ECO:0000313" key="15">
    <source>
        <dbReference type="EMBL" id="KAK1741306.1"/>
    </source>
</evidence>
<proteinExistence type="inferred from homology"/>
<feature type="compositionally biased region" description="Polar residues" evidence="12">
    <location>
        <begin position="522"/>
        <end position="539"/>
    </location>
</feature>
<feature type="region of interest" description="Disordered" evidence="12">
    <location>
        <begin position="519"/>
        <end position="652"/>
    </location>
</feature>
<feature type="compositionally biased region" description="Acidic residues" evidence="12">
    <location>
        <begin position="627"/>
        <end position="652"/>
    </location>
</feature>
<dbReference type="PRINTS" id="PR00853">
    <property type="entry name" value="XPGRADSUPER"/>
</dbReference>
<dbReference type="InterPro" id="IPR001044">
    <property type="entry name" value="XPG/Rad2_eukaryotes"/>
</dbReference>
<feature type="region of interest" description="Disordered" evidence="12">
    <location>
        <begin position="787"/>
        <end position="852"/>
    </location>
</feature>
<feature type="compositionally biased region" description="Acidic residues" evidence="12">
    <location>
        <begin position="454"/>
        <end position="465"/>
    </location>
</feature>
<dbReference type="Gene3D" id="1.10.150.20">
    <property type="entry name" value="5' to 3' exonuclease, C-terminal subdomain"/>
    <property type="match status" value="1"/>
</dbReference>